<evidence type="ECO:0000313" key="2">
    <source>
        <dbReference type="Proteomes" id="UP000677082"/>
    </source>
</evidence>
<protein>
    <submittedName>
        <fullName evidence="1">Uncharacterized protein</fullName>
    </submittedName>
</protein>
<name>A0A920BQZ3_9ACTN</name>
<proteinExistence type="predicted"/>
<dbReference type="AlphaFoldDB" id="A0A920BQZ3"/>
<keyword evidence="2" id="KW-1185">Reference proteome</keyword>
<sequence length="81" mass="8602">MFVGPEASVQFDRGNGFRFRVIAVTAQSAYAGWVWLDGVQLSPDGDVIKRREIFVCADGLRPAPPADIAATGSTTTTTVTA</sequence>
<evidence type="ECO:0000313" key="1">
    <source>
        <dbReference type="EMBL" id="GIM97962.1"/>
    </source>
</evidence>
<comment type="caution">
    <text evidence="1">The sequence shown here is derived from an EMBL/GenBank/DDBJ whole genome shotgun (WGS) entry which is preliminary data.</text>
</comment>
<gene>
    <name evidence="1" type="ORF">Ato02nite_097550</name>
</gene>
<organism evidence="1 2">
    <name type="scientific">Paractinoplanes toevensis</name>
    <dbReference type="NCBI Taxonomy" id="571911"/>
    <lineage>
        <taxon>Bacteria</taxon>
        <taxon>Bacillati</taxon>
        <taxon>Actinomycetota</taxon>
        <taxon>Actinomycetes</taxon>
        <taxon>Micromonosporales</taxon>
        <taxon>Micromonosporaceae</taxon>
        <taxon>Paractinoplanes</taxon>
    </lineage>
</organism>
<dbReference type="Proteomes" id="UP000677082">
    <property type="component" value="Unassembled WGS sequence"/>
</dbReference>
<reference evidence="1 2" key="1">
    <citation type="submission" date="2021-03" db="EMBL/GenBank/DDBJ databases">
        <title>Whole genome shotgun sequence of Actinoplanes toevensis NBRC 105298.</title>
        <authorList>
            <person name="Komaki H."/>
            <person name="Tamura T."/>
        </authorList>
    </citation>
    <scope>NUCLEOTIDE SEQUENCE [LARGE SCALE GENOMIC DNA]</scope>
    <source>
        <strain evidence="1 2">NBRC 105298</strain>
    </source>
</reference>
<dbReference type="EMBL" id="BOQN01000173">
    <property type="protein sequence ID" value="GIM97962.1"/>
    <property type="molecule type" value="Genomic_DNA"/>
</dbReference>
<accession>A0A920BQZ3</accession>